<dbReference type="Ensembl" id="ENSMUST00000115009.2">
    <property type="protein sequence ID" value="ENSMUSP00000110661.2"/>
    <property type="gene ID" value="ENSMUSG00000038836.16"/>
</dbReference>
<organism evidence="2 4">
    <name type="scientific">Mus musculus</name>
    <name type="common">Mouse</name>
    <dbReference type="NCBI Taxonomy" id="10090"/>
    <lineage>
        <taxon>Eukaryota</taxon>
        <taxon>Metazoa</taxon>
        <taxon>Chordata</taxon>
        <taxon>Craniata</taxon>
        <taxon>Vertebrata</taxon>
        <taxon>Euteleostomi</taxon>
        <taxon>Mammalia</taxon>
        <taxon>Eutheria</taxon>
        <taxon>Euarchontoglires</taxon>
        <taxon>Glires</taxon>
        <taxon>Rodentia</taxon>
        <taxon>Myomorpha</taxon>
        <taxon>Muroidea</taxon>
        <taxon>Muridae</taxon>
        <taxon>Murinae</taxon>
        <taxon>Mus</taxon>
        <taxon>Mus</taxon>
    </lineage>
</organism>
<dbReference type="Bgee" id="ENSMUSG00000038836">
    <property type="expression patterns" value="Expressed in spermatid and 136 other cell types or tissues"/>
</dbReference>
<keyword evidence="4" id="KW-1185">Reference proteome</keyword>
<protein>
    <submittedName>
        <fullName evidence="2">ATP/GTP binding protein-like 3</fullName>
    </submittedName>
</protein>
<dbReference type="MGI" id="MGI:1923473">
    <property type="gene designation" value="Agbl3"/>
</dbReference>
<dbReference type="Antibodypedia" id="9809">
    <property type="antibodies" value="63 antibodies from 21 providers"/>
</dbReference>
<evidence type="ECO:0000256" key="1">
    <source>
        <dbReference type="SAM" id="MobiDB-lite"/>
    </source>
</evidence>
<sequence length="49" mass="5749">MSEDSEEEDYSDRSISDDDDLDEDSFMKFLILLVTHSSLGLHKFYWSIS</sequence>
<reference evidence="2" key="2">
    <citation type="journal article" date="2011" name="PLoS Biol.">
        <title>Modernizing reference genome assemblies.</title>
        <authorList>
            <person name="Church D.M."/>
            <person name="Schneider V.A."/>
            <person name="Graves T."/>
            <person name="Auger K."/>
            <person name="Cunningham F."/>
            <person name="Bouk N."/>
            <person name="Chen H.C."/>
            <person name="Agarwala R."/>
            <person name="McLaren W.M."/>
            <person name="Ritchie G.R."/>
            <person name="Albracht D."/>
            <person name="Kremitzki M."/>
            <person name="Rock S."/>
            <person name="Kotkiewicz H."/>
            <person name="Kremitzki C."/>
            <person name="Wollam A."/>
            <person name="Trani L."/>
            <person name="Fulton L."/>
            <person name="Fulton R."/>
            <person name="Matthews L."/>
            <person name="Whitehead S."/>
            <person name="Chow W."/>
            <person name="Torrance J."/>
            <person name="Dunn M."/>
            <person name="Harden G."/>
            <person name="Threadgold G."/>
            <person name="Wood J."/>
            <person name="Collins J."/>
            <person name="Heath P."/>
            <person name="Griffiths G."/>
            <person name="Pelan S."/>
            <person name="Grafham D."/>
            <person name="Eichler E.E."/>
            <person name="Weinstock G."/>
            <person name="Mardis E.R."/>
            <person name="Wilson R.K."/>
            <person name="Howe K."/>
            <person name="Flicek P."/>
            <person name="Hubbard T."/>
        </authorList>
    </citation>
    <scope>NUCLEOTIDE SEQUENCE [LARGE SCALE GENOMIC DNA]</scope>
    <source>
        <strain evidence="2">C57BL/6J</strain>
    </source>
</reference>
<dbReference type="AlphaFoldDB" id="D3Z4P1"/>
<evidence type="ECO:0000313" key="3">
    <source>
        <dbReference type="MGI" id="MGI:1923473"/>
    </source>
</evidence>
<dbReference type="ExpressionAtlas" id="D3Z4P1">
    <property type="expression patterns" value="baseline and differential"/>
</dbReference>
<name>D3Z4P1_MOUSE</name>
<dbReference type="AGR" id="MGI:1923473"/>
<reference evidence="2" key="3">
    <citation type="submission" date="2025-05" db="UniProtKB">
        <authorList>
            <consortium name="Ensembl"/>
        </authorList>
    </citation>
    <scope>IDENTIFICATION</scope>
    <source>
        <strain evidence="2">C57BL/6J</strain>
    </source>
</reference>
<dbReference type="Ensembl" id="ENSMUST00000115012.8">
    <property type="protein sequence ID" value="ENSMUSP00000110664.2"/>
    <property type="gene ID" value="ENSMUSG00000038836.16"/>
</dbReference>
<evidence type="ECO:0000313" key="2">
    <source>
        <dbReference type="Ensembl" id="ENSMUSP00000110664.2"/>
    </source>
</evidence>
<gene>
    <name evidence="2 3" type="primary">Agbl3</name>
</gene>
<dbReference type="HOGENOM" id="CLU_3142655_0_0_1"/>
<reference evidence="2 4" key="1">
    <citation type="journal article" date="2009" name="PLoS Biol.">
        <title>Lineage-specific biology revealed by a finished genome assembly of the mouse.</title>
        <authorList>
            <consortium name="Mouse Genome Sequencing Consortium"/>
            <person name="Church D.M."/>
            <person name="Goodstadt L."/>
            <person name="Hillier L.W."/>
            <person name="Zody M.C."/>
            <person name="Goldstein S."/>
            <person name="She X."/>
            <person name="Bult C.J."/>
            <person name="Agarwala R."/>
            <person name="Cherry J.L."/>
            <person name="DiCuccio M."/>
            <person name="Hlavina W."/>
            <person name="Kapustin Y."/>
            <person name="Meric P."/>
            <person name="Maglott D."/>
            <person name="Birtle Z."/>
            <person name="Marques A.C."/>
            <person name="Graves T."/>
            <person name="Zhou S."/>
            <person name="Teague B."/>
            <person name="Potamousis K."/>
            <person name="Churas C."/>
            <person name="Place M."/>
            <person name="Herschleb J."/>
            <person name="Runnheim R."/>
            <person name="Forrest D."/>
            <person name="Amos-Landgraf J."/>
            <person name="Schwartz D.C."/>
            <person name="Cheng Z."/>
            <person name="Lindblad-Toh K."/>
            <person name="Eichler E.E."/>
            <person name="Ponting C.P."/>
        </authorList>
    </citation>
    <scope>NUCLEOTIDE SEQUENCE [LARGE SCALE GENOMIC DNA]</scope>
    <source>
        <strain evidence="2 4">C57BL/6J</strain>
    </source>
</reference>
<feature type="compositionally biased region" description="Acidic residues" evidence="1">
    <location>
        <begin position="1"/>
        <end position="10"/>
    </location>
</feature>
<feature type="region of interest" description="Disordered" evidence="1">
    <location>
        <begin position="1"/>
        <end position="21"/>
    </location>
</feature>
<proteinExistence type="predicted"/>
<evidence type="ECO:0000313" key="4">
    <source>
        <dbReference type="Proteomes" id="UP000000589"/>
    </source>
</evidence>
<dbReference type="VEuPathDB" id="HostDB:ENSMUSG00000038836"/>
<dbReference type="Proteomes" id="UP000000589">
    <property type="component" value="Chromosome 6"/>
</dbReference>
<accession>D3Z4P1</accession>
<dbReference type="GeneTree" id="ENSGT00940000160916"/>